<evidence type="ECO:0000259" key="1">
    <source>
        <dbReference type="Pfam" id="PF00669"/>
    </source>
</evidence>
<dbReference type="InterPro" id="IPR001492">
    <property type="entry name" value="Flagellin"/>
</dbReference>
<dbReference type="RefSeq" id="WP_076712419.1">
    <property type="nucleotide sequence ID" value="NZ_MOEN01000004.1"/>
</dbReference>
<dbReference type="STRING" id="1914305.BLW93_01865"/>
<keyword evidence="2" id="KW-0282">Flagellum</keyword>
<dbReference type="PANTHER" id="PTHR42792:SF1">
    <property type="entry name" value="FLAGELLAR HOOK-ASSOCIATED PROTEIN 3"/>
    <property type="match status" value="1"/>
</dbReference>
<dbReference type="Gene3D" id="1.20.1330.10">
    <property type="entry name" value="f41 fragment of flagellin, N-terminal domain"/>
    <property type="match status" value="1"/>
</dbReference>
<comment type="caution">
    <text evidence="2">The sequence shown here is derived from an EMBL/GenBank/DDBJ whole genome shotgun (WGS) entry which is preliminary data.</text>
</comment>
<dbReference type="InterPro" id="IPR001029">
    <property type="entry name" value="Flagellin_N"/>
</dbReference>
<reference evidence="2 3" key="1">
    <citation type="submission" date="2016-10" db="EMBL/GenBank/DDBJ databases">
        <title>Genome sequence of a sulfur-reducing bacterium Desulfurobacterium indicum K6013.</title>
        <authorList>
            <person name="Cao J."/>
            <person name="Shao Z."/>
            <person name="Alain K."/>
            <person name="Jebbar M."/>
        </authorList>
    </citation>
    <scope>NUCLEOTIDE SEQUENCE [LARGE SCALE GENOMIC DNA]</scope>
    <source>
        <strain evidence="2 3">K6013</strain>
    </source>
</reference>
<dbReference type="GO" id="GO:0005198">
    <property type="term" value="F:structural molecule activity"/>
    <property type="evidence" value="ECO:0007669"/>
    <property type="project" value="UniProtKB-UniRule"/>
</dbReference>
<keyword evidence="2" id="KW-0969">Cilium</keyword>
<dbReference type="EMBL" id="MOEN01000004">
    <property type="protein sequence ID" value="OMH41090.1"/>
    <property type="molecule type" value="Genomic_DNA"/>
</dbReference>
<dbReference type="GO" id="GO:0009288">
    <property type="term" value="C:bacterial-type flagellum"/>
    <property type="evidence" value="ECO:0007669"/>
    <property type="project" value="UniProtKB-SubCell"/>
</dbReference>
<proteinExistence type="predicted"/>
<dbReference type="PANTHER" id="PTHR42792">
    <property type="entry name" value="FLAGELLIN"/>
    <property type="match status" value="1"/>
</dbReference>
<organism evidence="2 3">
    <name type="scientific">Desulfurobacterium indicum</name>
    <dbReference type="NCBI Taxonomy" id="1914305"/>
    <lineage>
        <taxon>Bacteria</taxon>
        <taxon>Pseudomonadati</taxon>
        <taxon>Aquificota</taxon>
        <taxon>Aquificia</taxon>
        <taxon>Desulfurobacteriales</taxon>
        <taxon>Desulfurobacteriaceae</taxon>
        <taxon>Desulfurobacterium</taxon>
    </lineage>
</organism>
<dbReference type="SUPFAM" id="SSF64518">
    <property type="entry name" value="Phase 1 flagellin"/>
    <property type="match status" value="1"/>
</dbReference>
<dbReference type="AlphaFoldDB" id="A0A1R1MMZ8"/>
<name>A0A1R1MMZ8_9BACT</name>
<dbReference type="Pfam" id="PF00669">
    <property type="entry name" value="Flagellin_N"/>
    <property type="match status" value="1"/>
</dbReference>
<dbReference type="Proteomes" id="UP000187408">
    <property type="component" value="Unassembled WGS sequence"/>
</dbReference>
<dbReference type="OrthoDB" id="9768249at2"/>
<keyword evidence="3" id="KW-1185">Reference proteome</keyword>
<evidence type="ECO:0000313" key="2">
    <source>
        <dbReference type="EMBL" id="OMH41090.1"/>
    </source>
</evidence>
<gene>
    <name evidence="2" type="ORF">BLW93_01865</name>
</gene>
<sequence>MRIPDIAYFDIFKKYDSIRQEELERYNLEAASGKKLLKPSDDPVNFVRALRYKKLNKNIETYLRNSDLVLTDLDTAESTMGTIVNTGESLRAKIVQILNTGVINDNEAKALKDYFLKIKDYIINQANISVGGDFLFGGIKSKTAPFAPDGTYQGETEETTAPVSKGVELNTTFNGAEYMGVNYASGKILLVDVIDTIVNAIDNGNLDQLNDMTISVDLDNTGTPRQMKILDAFDAGLSKIMEHRSQIGSQIATLTDLKTQNESLKLKFTNLVSEMEDADYSETIMNLQKSQTAYQALLAAISNTKDLSLLNFLK</sequence>
<accession>A0A1R1MMZ8</accession>
<protein>
    <submittedName>
        <fullName evidence="2">Flagellar hook protein</fullName>
    </submittedName>
</protein>
<evidence type="ECO:0000313" key="3">
    <source>
        <dbReference type="Proteomes" id="UP000187408"/>
    </source>
</evidence>
<keyword evidence="2" id="KW-0966">Cell projection</keyword>
<dbReference type="GO" id="GO:0005576">
    <property type="term" value="C:extracellular region"/>
    <property type="evidence" value="ECO:0007669"/>
    <property type="project" value="UniProtKB-SubCell"/>
</dbReference>
<feature type="domain" description="Flagellin N-terminal" evidence="1">
    <location>
        <begin position="19"/>
        <end position="140"/>
    </location>
</feature>